<feature type="compositionally biased region" description="Pro residues" evidence="1">
    <location>
        <begin position="120"/>
        <end position="131"/>
    </location>
</feature>
<dbReference type="KEGG" id="salj:SMD11_3560"/>
<sequence length="265" mass="29017">MTKKAKQGQQPGTPAEWRELLKNGYEYPEEIEALNKRRVRRRVRKAYRQERREEVRRQLAEERRREPVTPGGAIVVIVGILAIGAAVSHWWPDRGGAPATVVRAGSGDRTEEPAAAGTPAAPPTPSAPASPAPTADLSTPERTAEGWARAYLARNPPVDKKHTASVKRAAPWMTETLTENLTRSEDKAWGRLVSNGGVSTVKRVSVAASDDERTRLQADTPARVWRKVTADVDVAGYTKYSENTVLLAEIVRSGGSWRVSKVLGV</sequence>
<keyword evidence="2" id="KW-1133">Transmembrane helix</keyword>
<protein>
    <submittedName>
        <fullName evidence="3">Uncharacterized protein</fullName>
    </submittedName>
</protein>
<accession>A0A1Z2L4G0</accession>
<feature type="transmembrane region" description="Helical" evidence="2">
    <location>
        <begin position="72"/>
        <end position="91"/>
    </location>
</feature>
<evidence type="ECO:0000313" key="3">
    <source>
        <dbReference type="EMBL" id="ARZ69193.1"/>
    </source>
</evidence>
<name>A0A1Z2L4G0_9ACTN</name>
<evidence type="ECO:0000313" key="4">
    <source>
        <dbReference type="Proteomes" id="UP000195755"/>
    </source>
</evidence>
<reference evidence="3 4" key="1">
    <citation type="submission" date="2017-06" db="EMBL/GenBank/DDBJ databases">
        <title>Streptomyces albireticuli Genome sequencing and assembly.</title>
        <authorList>
            <person name="Wang Y."/>
            <person name="Du B."/>
            <person name="Ding Y."/>
            <person name="Liu H."/>
            <person name="Hou Q."/>
            <person name="Liu K."/>
            <person name="Yao L."/>
            <person name="Wang C."/>
        </authorList>
    </citation>
    <scope>NUCLEOTIDE SEQUENCE [LARGE SCALE GENOMIC DNA]</scope>
    <source>
        <strain evidence="3 4">MDJK11</strain>
    </source>
</reference>
<organism evidence="3 4">
    <name type="scientific">Streptomyces albireticuli</name>
    <dbReference type="NCBI Taxonomy" id="1940"/>
    <lineage>
        <taxon>Bacteria</taxon>
        <taxon>Bacillati</taxon>
        <taxon>Actinomycetota</taxon>
        <taxon>Actinomycetes</taxon>
        <taxon>Kitasatosporales</taxon>
        <taxon>Streptomycetaceae</taxon>
        <taxon>Streptomyces</taxon>
    </lineage>
</organism>
<proteinExistence type="predicted"/>
<dbReference type="RefSeq" id="WP_087927355.1">
    <property type="nucleotide sequence ID" value="NZ_CP021744.1"/>
</dbReference>
<keyword evidence="2" id="KW-0472">Membrane</keyword>
<feature type="region of interest" description="Disordered" evidence="1">
    <location>
        <begin position="92"/>
        <end position="141"/>
    </location>
</feature>
<dbReference type="AlphaFoldDB" id="A0A1Z2L4G0"/>
<keyword evidence="2" id="KW-0812">Transmembrane</keyword>
<gene>
    <name evidence="3" type="ORF">SMD11_3560</name>
</gene>
<dbReference type="OrthoDB" id="4291298at2"/>
<dbReference type="EMBL" id="CP021744">
    <property type="protein sequence ID" value="ARZ69193.1"/>
    <property type="molecule type" value="Genomic_DNA"/>
</dbReference>
<evidence type="ECO:0000256" key="2">
    <source>
        <dbReference type="SAM" id="Phobius"/>
    </source>
</evidence>
<evidence type="ECO:0000256" key="1">
    <source>
        <dbReference type="SAM" id="MobiDB-lite"/>
    </source>
</evidence>
<dbReference type="Proteomes" id="UP000195755">
    <property type="component" value="Chromosome"/>
</dbReference>
<feature type="region of interest" description="Disordered" evidence="1">
    <location>
        <begin position="47"/>
        <end position="67"/>
    </location>
</feature>